<evidence type="ECO:0000256" key="2">
    <source>
        <dbReference type="PROSITE-ProRule" id="PRU00317"/>
    </source>
</evidence>
<name>A0A9P1BY61_9DINO</name>
<dbReference type="PROSITE" id="PS50302">
    <property type="entry name" value="PUM"/>
    <property type="match status" value="3"/>
</dbReference>
<dbReference type="Proteomes" id="UP001152797">
    <property type="component" value="Unassembled WGS sequence"/>
</dbReference>
<evidence type="ECO:0000313" key="6">
    <source>
        <dbReference type="EMBL" id="CAL1135004.1"/>
    </source>
</evidence>
<dbReference type="InterPro" id="IPR011989">
    <property type="entry name" value="ARM-like"/>
</dbReference>
<sequence length="744" mass="81233">MSEEELDHFGLSFPPGLIDMEDWSLHGYMGFSRPPPGLPRPWLLRQQSSSPVPEAAAPQAFLTTTPPLPGSTVSKADPQYLSLNAWGPHRRCDVPLQALGIPMGDDARSSPDVRPLCPQPRRAFDVAFCEPSLPSSPSPVPFGGCGTASYSELPELPTPFEKKDLLADAIYSRPLSSVSTSAGPTPSPEEFRQFQVTGFQSPQILFAGDEPRMGEASHFAEEGEMQFSSVGDTGGHGAHGDLRRDRRRPSHCEGSAPSAPFNGASFEALLQEGQLTKSVVAEMSKTQVGSKLLQKKLLKGHPSVIQDILAGLESELPDIMCNMYGNYLCSAAFQSCSVAQRLRMLEITSRHLLTIGKDKWGTHALQSLLSLVCTNDEQKLLLPALKEHAVELSCDQHGTHVMQRAITSFGTPCPDVLLHRLAAALRKVAYNSHGLCVLKRCISQTRSGHGQQYLIQEMARQAVDLVQSPYGNYVVQHCFEELGFDACRPIIQAMKGKLLQLSLQKFSSNVVEYILRLAQPEGLLGEVVPELAKKEQSHVLMSTVYGMHVAHQLLKVLNDTDRVALEVTYSATLRGRNQRLRERWESLLSGTGRYGYEESDLPHAATPPSGGRLVFDGSNTPLNRRRQGRGDRSTPSKQQRAGKGSPEKGGKGGVLTPGLLVVHSAAVDLGWKFSPPLWATVELWQLVIPSARRGLIGIGSKIYHQNSSNTTRIPATVASFLFIPWSSPQMLAFPWCSCGACNKA</sequence>
<dbReference type="Pfam" id="PF00806">
    <property type="entry name" value="PUF"/>
    <property type="match status" value="5"/>
</dbReference>
<dbReference type="PROSITE" id="PS50303">
    <property type="entry name" value="PUM_HD"/>
    <property type="match status" value="1"/>
</dbReference>
<keyword evidence="8" id="KW-1185">Reference proteome</keyword>
<dbReference type="OrthoDB" id="668540at2759"/>
<evidence type="ECO:0000256" key="3">
    <source>
        <dbReference type="SAM" id="MobiDB-lite"/>
    </source>
</evidence>
<dbReference type="SMART" id="SM00025">
    <property type="entry name" value="Pumilio"/>
    <property type="match status" value="6"/>
</dbReference>
<feature type="domain" description="PUM-HD" evidence="4">
    <location>
        <begin position="253"/>
        <end position="603"/>
    </location>
</feature>
<feature type="region of interest" description="Disordered" evidence="3">
    <location>
        <begin position="598"/>
        <end position="653"/>
    </location>
</feature>
<dbReference type="GO" id="GO:0003729">
    <property type="term" value="F:mRNA binding"/>
    <property type="evidence" value="ECO:0007669"/>
    <property type="project" value="TreeGrafter"/>
</dbReference>
<dbReference type="AlphaFoldDB" id="A0A9P1BY61"/>
<evidence type="ECO:0000313" key="7">
    <source>
        <dbReference type="EMBL" id="CAL4768941.1"/>
    </source>
</evidence>
<dbReference type="InterPro" id="IPR001313">
    <property type="entry name" value="Pumilio_RNA-bd_rpt"/>
</dbReference>
<comment type="caution">
    <text evidence="5">The sequence shown here is derived from an EMBL/GenBank/DDBJ whole genome shotgun (WGS) entry which is preliminary data.</text>
</comment>
<dbReference type="Gene3D" id="1.25.10.10">
    <property type="entry name" value="Leucine-rich Repeat Variant"/>
    <property type="match status" value="1"/>
</dbReference>
<evidence type="ECO:0000256" key="1">
    <source>
        <dbReference type="ARBA" id="ARBA00022737"/>
    </source>
</evidence>
<evidence type="ECO:0000313" key="8">
    <source>
        <dbReference type="Proteomes" id="UP001152797"/>
    </source>
</evidence>
<feature type="repeat" description="Pumilio" evidence="2">
    <location>
        <begin position="384"/>
        <end position="419"/>
    </location>
</feature>
<accession>A0A9P1BY61</accession>
<protein>
    <submittedName>
        <fullName evidence="7">PUM-HD domain-containing protein</fullName>
    </submittedName>
</protein>
<keyword evidence="1" id="KW-0677">Repeat</keyword>
<reference evidence="5" key="1">
    <citation type="submission" date="2022-10" db="EMBL/GenBank/DDBJ databases">
        <authorList>
            <person name="Chen Y."/>
            <person name="Dougan E. K."/>
            <person name="Chan C."/>
            <person name="Rhodes N."/>
            <person name="Thang M."/>
        </authorList>
    </citation>
    <scope>NUCLEOTIDE SEQUENCE</scope>
</reference>
<dbReference type="PANTHER" id="PTHR12537:SF13">
    <property type="entry name" value="PUMILIO HOMOLOGY DOMAIN FAMILY MEMBER 4"/>
    <property type="match status" value="1"/>
</dbReference>
<feature type="repeat" description="Pumilio" evidence="2">
    <location>
        <begin position="346"/>
        <end position="382"/>
    </location>
</feature>
<feature type="repeat" description="Pumilio" evidence="2">
    <location>
        <begin position="457"/>
        <end position="492"/>
    </location>
</feature>
<dbReference type="InterPro" id="IPR033133">
    <property type="entry name" value="PUM-HD"/>
</dbReference>
<dbReference type="SUPFAM" id="SSF48371">
    <property type="entry name" value="ARM repeat"/>
    <property type="match status" value="1"/>
</dbReference>
<evidence type="ECO:0000313" key="5">
    <source>
        <dbReference type="EMBL" id="CAI3981629.1"/>
    </source>
</evidence>
<dbReference type="EMBL" id="CAMXCT030000648">
    <property type="protein sequence ID" value="CAL4768941.1"/>
    <property type="molecule type" value="Genomic_DNA"/>
</dbReference>
<proteinExistence type="predicted"/>
<dbReference type="EMBL" id="CAMXCT020000648">
    <property type="protein sequence ID" value="CAL1135004.1"/>
    <property type="molecule type" value="Genomic_DNA"/>
</dbReference>
<evidence type="ECO:0000259" key="4">
    <source>
        <dbReference type="PROSITE" id="PS50303"/>
    </source>
</evidence>
<organism evidence="5">
    <name type="scientific">Cladocopium goreaui</name>
    <dbReference type="NCBI Taxonomy" id="2562237"/>
    <lineage>
        <taxon>Eukaryota</taxon>
        <taxon>Sar</taxon>
        <taxon>Alveolata</taxon>
        <taxon>Dinophyceae</taxon>
        <taxon>Suessiales</taxon>
        <taxon>Symbiodiniaceae</taxon>
        <taxon>Cladocopium</taxon>
    </lineage>
</organism>
<dbReference type="EMBL" id="CAMXCT010000648">
    <property type="protein sequence ID" value="CAI3981629.1"/>
    <property type="molecule type" value="Genomic_DNA"/>
</dbReference>
<feature type="region of interest" description="Disordered" evidence="3">
    <location>
        <begin position="230"/>
        <end position="259"/>
    </location>
</feature>
<dbReference type="InterPro" id="IPR016024">
    <property type="entry name" value="ARM-type_fold"/>
</dbReference>
<reference evidence="6" key="2">
    <citation type="submission" date="2024-04" db="EMBL/GenBank/DDBJ databases">
        <authorList>
            <person name="Chen Y."/>
            <person name="Shah S."/>
            <person name="Dougan E. K."/>
            <person name="Thang M."/>
            <person name="Chan C."/>
        </authorList>
    </citation>
    <scope>NUCLEOTIDE SEQUENCE [LARGE SCALE GENOMIC DNA]</scope>
</reference>
<dbReference type="GO" id="GO:0010608">
    <property type="term" value="P:post-transcriptional regulation of gene expression"/>
    <property type="evidence" value="ECO:0007669"/>
    <property type="project" value="TreeGrafter"/>
</dbReference>
<dbReference type="GO" id="GO:0005737">
    <property type="term" value="C:cytoplasm"/>
    <property type="evidence" value="ECO:0007669"/>
    <property type="project" value="TreeGrafter"/>
</dbReference>
<dbReference type="PANTHER" id="PTHR12537">
    <property type="entry name" value="RNA BINDING PROTEIN PUMILIO-RELATED"/>
    <property type="match status" value="1"/>
</dbReference>
<gene>
    <name evidence="5" type="ORF">C1SCF055_LOCUS9399</name>
</gene>